<dbReference type="EMBL" id="GBXM01069549">
    <property type="protein sequence ID" value="JAH39028.1"/>
    <property type="molecule type" value="Transcribed_RNA"/>
</dbReference>
<evidence type="ECO:0000313" key="1">
    <source>
        <dbReference type="EMBL" id="JAH39028.1"/>
    </source>
</evidence>
<protein>
    <submittedName>
        <fullName evidence="1">Uncharacterized protein</fullName>
    </submittedName>
</protein>
<accession>A0A0E9SET7</accession>
<organism evidence="1">
    <name type="scientific">Anguilla anguilla</name>
    <name type="common">European freshwater eel</name>
    <name type="synonym">Muraena anguilla</name>
    <dbReference type="NCBI Taxonomy" id="7936"/>
    <lineage>
        <taxon>Eukaryota</taxon>
        <taxon>Metazoa</taxon>
        <taxon>Chordata</taxon>
        <taxon>Craniata</taxon>
        <taxon>Vertebrata</taxon>
        <taxon>Euteleostomi</taxon>
        <taxon>Actinopterygii</taxon>
        <taxon>Neopterygii</taxon>
        <taxon>Teleostei</taxon>
        <taxon>Anguilliformes</taxon>
        <taxon>Anguillidae</taxon>
        <taxon>Anguilla</taxon>
    </lineage>
</organism>
<dbReference type="AlphaFoldDB" id="A0A0E9SET7"/>
<reference evidence="1" key="1">
    <citation type="submission" date="2014-11" db="EMBL/GenBank/DDBJ databases">
        <authorList>
            <person name="Amaro Gonzalez C."/>
        </authorList>
    </citation>
    <scope>NUCLEOTIDE SEQUENCE</scope>
</reference>
<reference evidence="1" key="2">
    <citation type="journal article" date="2015" name="Fish Shellfish Immunol.">
        <title>Early steps in the European eel (Anguilla anguilla)-Vibrio vulnificus interaction in the gills: Role of the RtxA13 toxin.</title>
        <authorList>
            <person name="Callol A."/>
            <person name="Pajuelo D."/>
            <person name="Ebbesson L."/>
            <person name="Teles M."/>
            <person name="MacKenzie S."/>
            <person name="Amaro C."/>
        </authorList>
    </citation>
    <scope>NUCLEOTIDE SEQUENCE</scope>
</reference>
<proteinExistence type="predicted"/>
<sequence length="28" mass="3236">MIHISDLQLSRDIKGQITVPRSNYFCSI</sequence>
<name>A0A0E9SET7_ANGAN</name>